<dbReference type="InParanoid" id="A0A3N4M9T3"/>
<evidence type="ECO:0000256" key="1">
    <source>
        <dbReference type="SAM" id="MobiDB-lite"/>
    </source>
</evidence>
<dbReference type="Proteomes" id="UP000267821">
    <property type="component" value="Unassembled WGS sequence"/>
</dbReference>
<organism evidence="2 3">
    <name type="scientific">Terfezia boudieri ATCC MYA-4762</name>
    <dbReference type="NCBI Taxonomy" id="1051890"/>
    <lineage>
        <taxon>Eukaryota</taxon>
        <taxon>Fungi</taxon>
        <taxon>Dikarya</taxon>
        <taxon>Ascomycota</taxon>
        <taxon>Pezizomycotina</taxon>
        <taxon>Pezizomycetes</taxon>
        <taxon>Pezizales</taxon>
        <taxon>Pezizaceae</taxon>
        <taxon>Terfezia</taxon>
    </lineage>
</organism>
<protein>
    <submittedName>
        <fullName evidence="2">Uncharacterized protein</fullName>
    </submittedName>
</protein>
<accession>A0A3N4M9T3</accession>
<feature type="region of interest" description="Disordered" evidence="1">
    <location>
        <begin position="208"/>
        <end position="233"/>
    </location>
</feature>
<sequence>MSASVDLAPPPRGVVYSPIEDWSKSSCKLLLNYKIGGEESLMRQYVVEDVERWILVPEFGKEGEKALNQARVHTELVKKEWEGVGEGDWCKHVSQVERNLREEEEVIRVTDGLSAERAMAILNRAIAIQDGAANGQLNGYEVEYSSADKGDEMLESITVRPAQSTGQGLFNRAHHWTLTTPKSKKKAIGHNTVKEQLGRLEAKLEEVKEEGEESESEVLRKKGKKRRIGEGNSLEGLGRKLGIDLREPAVPRSFEDIRSNVFGEAPPAWKIQDSQKEWLEEGPQAAMDWAEEAEDTIETPGAEEGTLVDSIHAIKELTEEEIKVLTKELVEGQSQVEEDIGMDGEEEESTAGQGGEWKAVFEVRDELELVGSIRENAEVLKQIGELKKEHRSWRTRKDANIARSLVIANGDCIEGGCCADGDREGRGGWKRLMELVVREGHGGKVLAVSEAERHWRTASEVKLGALRGLQDELKEVKEKLALLAVAMGAGTVEEQAKVKQTILARKGRVDEENRKDKELKKIEGRKREIAAENKKEEAAQKAAEKVAFQARTVRESQRKAWEACEEELVSLGRKDRSKMSEDELIELGKKMKEAKAMKAKIEKEVKQPLETNVGKSRQVIDGEILKTVEVVMGHTQAINSKGKAELEAAVGKVNMLLRTMAVTLDQKAWMVSAKAGSGEFSDESYWSVRGVAQGVDPLRVAGEVGKMLVQVFGRSGDILNVWVEEGSSVKMIAPAAPVATIKDRKALAEQLRRENKDLKGAKRMPKPWGGAKATGFTFDAADAVEAAKLIKTGIIWEGKTRKVAMFEQGRAVQEAHRKAAVIPEQEKVIPIGPKNWTPQRRGEVQCYNCQGWGHLRRGYTSVNRGAAGKINRGTVRTSKEAVRKGSKVDEEGF</sequence>
<name>A0A3N4M9T3_9PEZI</name>
<evidence type="ECO:0000313" key="3">
    <source>
        <dbReference type="Proteomes" id="UP000267821"/>
    </source>
</evidence>
<evidence type="ECO:0000313" key="2">
    <source>
        <dbReference type="EMBL" id="RPB29302.1"/>
    </source>
</evidence>
<keyword evidence="3" id="KW-1185">Reference proteome</keyword>
<dbReference type="AlphaFoldDB" id="A0A3N4M9T3"/>
<reference evidence="2 3" key="1">
    <citation type="journal article" date="2018" name="Nat. Ecol. Evol.">
        <title>Pezizomycetes genomes reveal the molecular basis of ectomycorrhizal truffle lifestyle.</title>
        <authorList>
            <person name="Murat C."/>
            <person name="Payen T."/>
            <person name="Noel B."/>
            <person name="Kuo A."/>
            <person name="Morin E."/>
            <person name="Chen J."/>
            <person name="Kohler A."/>
            <person name="Krizsan K."/>
            <person name="Balestrini R."/>
            <person name="Da Silva C."/>
            <person name="Montanini B."/>
            <person name="Hainaut M."/>
            <person name="Levati E."/>
            <person name="Barry K.W."/>
            <person name="Belfiori B."/>
            <person name="Cichocki N."/>
            <person name="Clum A."/>
            <person name="Dockter R.B."/>
            <person name="Fauchery L."/>
            <person name="Guy J."/>
            <person name="Iotti M."/>
            <person name="Le Tacon F."/>
            <person name="Lindquist E.A."/>
            <person name="Lipzen A."/>
            <person name="Malagnac F."/>
            <person name="Mello A."/>
            <person name="Molinier V."/>
            <person name="Miyauchi S."/>
            <person name="Poulain J."/>
            <person name="Riccioni C."/>
            <person name="Rubini A."/>
            <person name="Sitrit Y."/>
            <person name="Splivallo R."/>
            <person name="Traeger S."/>
            <person name="Wang M."/>
            <person name="Zifcakova L."/>
            <person name="Wipf D."/>
            <person name="Zambonelli A."/>
            <person name="Paolocci F."/>
            <person name="Nowrousian M."/>
            <person name="Ottonello S."/>
            <person name="Baldrian P."/>
            <person name="Spatafora J.W."/>
            <person name="Henrissat B."/>
            <person name="Nagy L.G."/>
            <person name="Aury J.M."/>
            <person name="Wincker P."/>
            <person name="Grigoriev I.V."/>
            <person name="Bonfante P."/>
            <person name="Martin F.M."/>
        </authorList>
    </citation>
    <scope>NUCLEOTIDE SEQUENCE [LARGE SCALE GENOMIC DNA]</scope>
    <source>
        <strain evidence="2 3">ATCC MYA-4762</strain>
    </source>
</reference>
<gene>
    <name evidence="2" type="ORF">L211DRAFT_844304</name>
</gene>
<dbReference type="OrthoDB" id="5456263at2759"/>
<dbReference type="EMBL" id="ML121527">
    <property type="protein sequence ID" value="RPB29302.1"/>
    <property type="molecule type" value="Genomic_DNA"/>
</dbReference>
<proteinExistence type="predicted"/>